<comment type="caution">
    <text evidence="2">The sequence shown here is derived from an EMBL/GenBank/DDBJ whole genome shotgun (WGS) entry which is preliminary data.</text>
</comment>
<reference evidence="3" key="1">
    <citation type="journal article" date="2019" name="Int. J. Syst. Evol. Microbiol.">
        <title>The Global Catalogue of Microorganisms (GCM) 10K type strain sequencing project: providing services to taxonomists for standard genome sequencing and annotation.</title>
        <authorList>
            <consortium name="The Broad Institute Genomics Platform"/>
            <consortium name="The Broad Institute Genome Sequencing Center for Infectious Disease"/>
            <person name="Wu L."/>
            <person name="Ma J."/>
        </authorList>
    </citation>
    <scope>NUCLEOTIDE SEQUENCE [LARGE SCALE GENOMIC DNA]</scope>
    <source>
        <strain evidence="3">JCM 4816</strain>
    </source>
</reference>
<name>A0ABP6TLV2_9ACTN</name>
<sequence>MRAAGMSRGAPRAPVPAPLLRGPHPSKPPLIRGFTCENFPKTRHRVPFSKAPRAYFLAIKRFYPSTL</sequence>
<keyword evidence="3" id="KW-1185">Reference proteome</keyword>
<accession>A0ABP6TLV2</accession>
<organism evidence="2 3">
    <name type="scientific">Streptomyces prasinosporus</name>
    <dbReference type="NCBI Taxonomy" id="68256"/>
    <lineage>
        <taxon>Bacteria</taxon>
        <taxon>Bacillati</taxon>
        <taxon>Actinomycetota</taxon>
        <taxon>Actinomycetes</taxon>
        <taxon>Kitasatosporales</taxon>
        <taxon>Streptomycetaceae</taxon>
        <taxon>Streptomyces</taxon>
        <taxon>Streptomyces albogriseolus group</taxon>
    </lineage>
</organism>
<evidence type="ECO:0000256" key="1">
    <source>
        <dbReference type="SAM" id="MobiDB-lite"/>
    </source>
</evidence>
<dbReference type="Proteomes" id="UP001501455">
    <property type="component" value="Unassembled WGS sequence"/>
</dbReference>
<dbReference type="EMBL" id="BAAAXF010000020">
    <property type="protein sequence ID" value="GAA3495728.1"/>
    <property type="molecule type" value="Genomic_DNA"/>
</dbReference>
<evidence type="ECO:0000313" key="2">
    <source>
        <dbReference type="EMBL" id="GAA3495728.1"/>
    </source>
</evidence>
<proteinExistence type="predicted"/>
<evidence type="ECO:0000313" key="3">
    <source>
        <dbReference type="Proteomes" id="UP001501455"/>
    </source>
</evidence>
<feature type="region of interest" description="Disordered" evidence="1">
    <location>
        <begin position="1"/>
        <end position="29"/>
    </location>
</feature>
<gene>
    <name evidence="2" type="ORF">GCM10019016_028290</name>
</gene>
<protein>
    <submittedName>
        <fullName evidence="2">Uncharacterized protein</fullName>
    </submittedName>
</protein>
<feature type="compositionally biased region" description="Low complexity" evidence="1">
    <location>
        <begin position="8"/>
        <end position="23"/>
    </location>
</feature>